<dbReference type="SUPFAM" id="SSF53383">
    <property type="entry name" value="PLP-dependent transferases"/>
    <property type="match status" value="1"/>
</dbReference>
<dbReference type="Gene3D" id="1.20.1340.10">
    <property type="entry name" value="dopa decarboxylase, N-terminal domain"/>
    <property type="match status" value="1"/>
</dbReference>
<dbReference type="GO" id="GO:0006584">
    <property type="term" value="P:catecholamine metabolic process"/>
    <property type="evidence" value="ECO:0007669"/>
    <property type="project" value="TreeGrafter"/>
</dbReference>
<keyword evidence="4" id="KW-0456">Lyase</keyword>
<dbReference type="PANTHER" id="PTHR11999">
    <property type="entry name" value="GROUP II PYRIDOXAL-5-PHOSPHATE DECARBOXYLASE"/>
    <property type="match status" value="1"/>
</dbReference>
<feature type="region of interest" description="Disordered" evidence="6">
    <location>
        <begin position="1050"/>
        <end position="1070"/>
    </location>
</feature>
<feature type="region of interest" description="Disordered" evidence="6">
    <location>
        <begin position="660"/>
        <end position="680"/>
    </location>
</feature>
<dbReference type="PROSITE" id="PS00392">
    <property type="entry name" value="DDC_GAD_HDC_YDC"/>
    <property type="match status" value="1"/>
</dbReference>
<feature type="modified residue" description="N6-(pyridoxal phosphate)lysine" evidence="5">
    <location>
        <position position="316"/>
    </location>
</feature>
<feature type="transmembrane region" description="Helical" evidence="7">
    <location>
        <begin position="1426"/>
        <end position="1445"/>
    </location>
</feature>
<keyword evidence="9" id="KW-1185">Reference proteome</keyword>
<evidence type="ECO:0000313" key="9">
    <source>
        <dbReference type="Proteomes" id="UP000440578"/>
    </source>
</evidence>
<dbReference type="InterPro" id="IPR010977">
    <property type="entry name" value="Aromatic_deC"/>
</dbReference>
<comment type="caution">
    <text evidence="8">The sequence shown here is derived from an EMBL/GenBank/DDBJ whole genome shotgun (WGS) entry which is preliminary data.</text>
</comment>
<dbReference type="Pfam" id="PF00282">
    <property type="entry name" value="Pyridoxal_deC"/>
    <property type="match status" value="1"/>
</dbReference>
<evidence type="ECO:0000256" key="5">
    <source>
        <dbReference type="PIRSR" id="PIRSR602129-50"/>
    </source>
</evidence>
<proteinExistence type="inferred from homology"/>
<sequence>MSNGRCTSGKWRKTMNDSQFRSAAHEVIDYILQYQRTVRDRPVLPSVEPGYLRRLVPSEAPPTPDRWTDVLADMERVIQPGMTHWHSPHFHAFCPLANSPPALLAEMLAHGLSCVGLSWEAAPACLELEVVVLDWLVRLLGLPEHFLSQSGAGGGVITGSATEGVLLTITAARERALKDLRRDQPDLDEATARGRLVAFTSAQANPAILKAAASAAVRMRVLPTDDECRLRGDTLQAAVEEELAAGNVPIYVLATLGTTGTCAFDPLDELGAVCRQHELWLHVDAAYAGAAFVCPEFRHLLNGVEEVTSFSFNAHKWMLVNFECAALWVRDSGTFTAAHKIDAPILHTAETTLPNFRNWSLALGRRFRALKLWFVLRLYGVSGLQEYIRGHVQLARQFEELVRRDDRFEVVAPASMGVVFFRVRGGGDSATEELLRRVNDAKKVFIVKTTLANGALAARFVVVSRVTTAEDVVTSWEEIRRHVQPNQEESEAAMEMEETTSGRHSPAPSEMTRLTKPLPEKQPPEETKPVAVHPPVDGGLRAWLVVLVSFLCNGVIFGIINCYGVLYVSFLEQMETAGVANAAFKCSALSKLQAEQVQRAAAAKAELARRQAEAQAEQARQQAEQSRRQAEQAEAQAALQAQAAMDEAEYRQLELELLEQEERGSQHPRSSAAPSVARLPVVATEPPAPVDVSRQTDESVTRTRQWLAQSQLHVPPVDTAPVGTLPPPAVRLQHPSRDDTRAVPHLPRITLEKFGGSAIEWPRWIALFKALVHDRADLTDVERLTYLQTHLTGPARESVRGMLCDASLYSTALCELEREFGDPSRVIHATMKRLLTARPVKDGDLSALTELSRELHTAVSVLQCLHYEHDLAAATNVTTVTGKLPASLAWRWGEHMVENGITRPTLVDLDEWLRRHVSAGRLALNVTTKQLPKVEANDAECRPRRVFTTASARTTPAAVKRERTAAIKSSADGHSDWCTMCQQTHELQHCDEFLALTVSEKAEFVGRNGLCFNCLGRDHISATCPSDARCDAEHCGRRHHTLLHNGGRVFPLRDSDDGTPSSAKHVGTASAEPRSDILLQVVPITVNGPAGSRTTNALFDLGSQVTLITDDLCDRLGISGPTDKLVLSTLSGTQTTTSRRVSFAVEAVGGDGRAHRIRNAQTTPTLNVSAKAMDCTVAKEKWPHLADLDLPSATHGPVEVLLGTDVIELIVPREVIEGPTGTLCAVRTLLGWTVTGRASERSVLDGEHVVNHVRVSDKTSAVADLHTQESSETTQWCHAAEPPGPADIFSRGGPGTDLAPGGPWIRGPAARSGPAALSDDETRVTACVTERAEPVVNGSVFSSCLMDSGGLLRVGGRRWKRKNAQPQDRSWRRRRRECLPAHADRTLHVDHGPDRALAGSLCTGLTFLMSAASGVLADHVGMRRTACCGALMAFTGLLVSAFVSGQFEALLVTYGLLLGTGASLVYTPSLVVLGHYFERRLGLVNGLCAMGSSIFTVIMPFVMTSLLGSVGIKGTLLVLAGLVGALVPLVLLFRAQHAHGGPTGDPRPSCSPAWICSQLINVHIWRNRRYLVWSIAVPLGLFGYFVPYVHLVQYVRQSFPAWDGTWLVPCLGATSGLGRLVFGRIADMPRFNKIVLQQVSFLVIGTLTVTLAFCRSFPLLVAIVLAMGLFDGCFISLLGPIAFELVGPAGASQAIGFLLTLCSVPLTVGPPVAGMLYDHTHSYQTAFVLAGCPPILAAVAMCLIHRIAAPLPDAVQQRKMSAAHADGHEHHEQLPQCEQLLGAASHAV</sequence>
<dbReference type="InterPro" id="IPR021115">
    <property type="entry name" value="Pyridoxal-P_BS"/>
</dbReference>
<comment type="cofactor">
    <cofactor evidence="1 5">
        <name>pyridoxal 5'-phosphate</name>
        <dbReference type="ChEBI" id="CHEBI:597326"/>
    </cofactor>
</comment>
<evidence type="ECO:0000256" key="3">
    <source>
        <dbReference type="ARBA" id="ARBA00022898"/>
    </source>
</evidence>
<dbReference type="FunFam" id="3.40.640.10:FF:000025">
    <property type="entry name" value="Histidine decarboxylase"/>
    <property type="match status" value="1"/>
</dbReference>
<evidence type="ECO:0000256" key="6">
    <source>
        <dbReference type="SAM" id="MobiDB-lite"/>
    </source>
</evidence>
<name>A0A6A4WPT0_AMPAM</name>
<feature type="transmembrane region" description="Helical" evidence="7">
    <location>
        <begin position="1570"/>
        <end position="1592"/>
    </location>
</feature>
<dbReference type="Gene3D" id="3.40.640.10">
    <property type="entry name" value="Type I PLP-dependent aspartate aminotransferase-like (Major domain)"/>
    <property type="match status" value="1"/>
</dbReference>
<reference evidence="8 9" key="1">
    <citation type="submission" date="2019-07" db="EMBL/GenBank/DDBJ databases">
        <title>Draft genome assembly of a fouling barnacle, Amphibalanus amphitrite (Darwin, 1854): The first reference genome for Thecostraca.</title>
        <authorList>
            <person name="Kim W."/>
        </authorList>
    </citation>
    <scope>NUCLEOTIDE SEQUENCE [LARGE SCALE GENOMIC DNA]</scope>
    <source>
        <strain evidence="8">SNU_AA5</strain>
        <tissue evidence="8">Soma without cirri and trophi</tissue>
    </source>
</reference>
<feature type="compositionally biased region" description="Basic and acidic residues" evidence="6">
    <location>
        <begin position="518"/>
        <end position="528"/>
    </location>
</feature>
<feature type="compositionally biased region" description="Acidic residues" evidence="6">
    <location>
        <begin position="488"/>
        <end position="498"/>
    </location>
</feature>
<feature type="compositionally biased region" description="Low complexity" evidence="6">
    <location>
        <begin position="613"/>
        <end position="624"/>
    </location>
</feature>
<dbReference type="Pfam" id="PF07690">
    <property type="entry name" value="MFS_1"/>
    <property type="match status" value="1"/>
</dbReference>
<dbReference type="GO" id="GO:0005737">
    <property type="term" value="C:cytoplasm"/>
    <property type="evidence" value="ECO:0007669"/>
    <property type="project" value="TreeGrafter"/>
</dbReference>
<keyword evidence="7" id="KW-0472">Membrane</keyword>
<feature type="transmembrane region" description="Helical" evidence="7">
    <location>
        <begin position="1481"/>
        <end position="1502"/>
    </location>
</feature>
<feature type="transmembrane region" description="Helical" evidence="7">
    <location>
        <begin position="1659"/>
        <end position="1683"/>
    </location>
</feature>
<feature type="region of interest" description="Disordered" evidence="6">
    <location>
        <begin position="613"/>
        <end position="641"/>
    </location>
</feature>
<feature type="compositionally biased region" description="Low complexity" evidence="6">
    <location>
        <begin position="632"/>
        <end position="641"/>
    </location>
</feature>
<gene>
    <name evidence="8" type="primary">amd_1</name>
    <name evidence="8" type="ORF">FJT64_002687</name>
</gene>
<accession>A0A6A4WPT0</accession>
<dbReference type="GO" id="GO:0019752">
    <property type="term" value="P:carboxylic acid metabolic process"/>
    <property type="evidence" value="ECO:0007669"/>
    <property type="project" value="InterPro"/>
</dbReference>
<keyword evidence="3 5" id="KW-0663">Pyridoxal phosphate</keyword>
<dbReference type="PANTHER" id="PTHR11999:SF60">
    <property type="entry name" value="3,4-DIHYDROXYPHENYLACETALDEHYDE SYNTHASE"/>
    <property type="match status" value="1"/>
</dbReference>
<dbReference type="GO" id="GO:0006520">
    <property type="term" value="P:amino acid metabolic process"/>
    <property type="evidence" value="ECO:0007669"/>
    <property type="project" value="InterPro"/>
</dbReference>
<dbReference type="OrthoDB" id="6378774at2759"/>
<dbReference type="PRINTS" id="PR00800">
    <property type="entry name" value="YHDCRBOXLASE"/>
</dbReference>
<feature type="transmembrane region" description="Helical" evidence="7">
    <location>
        <begin position="1695"/>
        <end position="1717"/>
    </location>
</feature>
<dbReference type="Gene3D" id="1.20.1250.20">
    <property type="entry name" value="MFS general substrate transporter like domains"/>
    <property type="match status" value="2"/>
</dbReference>
<organism evidence="8 9">
    <name type="scientific">Amphibalanus amphitrite</name>
    <name type="common">Striped barnacle</name>
    <name type="synonym">Balanus amphitrite</name>
    <dbReference type="NCBI Taxonomy" id="1232801"/>
    <lineage>
        <taxon>Eukaryota</taxon>
        <taxon>Metazoa</taxon>
        <taxon>Ecdysozoa</taxon>
        <taxon>Arthropoda</taxon>
        <taxon>Crustacea</taxon>
        <taxon>Multicrustacea</taxon>
        <taxon>Cirripedia</taxon>
        <taxon>Thoracica</taxon>
        <taxon>Thoracicalcarea</taxon>
        <taxon>Balanomorpha</taxon>
        <taxon>Balanoidea</taxon>
        <taxon>Balanidae</taxon>
        <taxon>Amphibalaninae</taxon>
        <taxon>Amphibalanus</taxon>
    </lineage>
</organism>
<dbReference type="GO" id="GO:0030170">
    <property type="term" value="F:pyridoxal phosphate binding"/>
    <property type="evidence" value="ECO:0007669"/>
    <property type="project" value="InterPro"/>
</dbReference>
<dbReference type="GO" id="GO:0022857">
    <property type="term" value="F:transmembrane transporter activity"/>
    <property type="evidence" value="ECO:0007669"/>
    <property type="project" value="InterPro"/>
</dbReference>
<evidence type="ECO:0000256" key="4">
    <source>
        <dbReference type="ARBA" id="ARBA00023239"/>
    </source>
</evidence>
<dbReference type="Gene3D" id="3.90.1150.10">
    <property type="entry name" value="Aspartate Aminotransferase, domain 1"/>
    <property type="match status" value="1"/>
</dbReference>
<dbReference type="InterPro" id="IPR015424">
    <property type="entry name" value="PyrdxlP-dep_Trfase"/>
</dbReference>
<feature type="transmembrane region" description="Helical" evidence="7">
    <location>
        <begin position="1451"/>
        <end position="1474"/>
    </location>
</feature>
<evidence type="ECO:0000256" key="7">
    <source>
        <dbReference type="SAM" id="Phobius"/>
    </source>
</evidence>
<dbReference type="Pfam" id="PF03564">
    <property type="entry name" value="DUF1759"/>
    <property type="match status" value="1"/>
</dbReference>
<evidence type="ECO:0000256" key="2">
    <source>
        <dbReference type="ARBA" id="ARBA00009533"/>
    </source>
</evidence>
<dbReference type="Gene3D" id="2.40.70.10">
    <property type="entry name" value="Acid Proteases"/>
    <property type="match status" value="1"/>
</dbReference>
<protein>
    <submittedName>
        <fullName evidence="8">Alpha-methyldopa hypersensitive protein</fullName>
    </submittedName>
</protein>
<dbReference type="InterPro" id="IPR015421">
    <property type="entry name" value="PyrdxlP-dep_Trfase_major"/>
</dbReference>
<dbReference type="CDD" id="cd06450">
    <property type="entry name" value="DOPA_deC_like"/>
    <property type="match status" value="1"/>
</dbReference>
<feature type="transmembrane region" description="Helical" evidence="7">
    <location>
        <begin position="1514"/>
        <end position="1533"/>
    </location>
</feature>
<dbReference type="EMBL" id="VIIS01000825">
    <property type="protein sequence ID" value="KAF0304642.1"/>
    <property type="molecule type" value="Genomic_DNA"/>
</dbReference>
<keyword evidence="7" id="KW-0812">Transmembrane</keyword>
<dbReference type="InterPro" id="IPR011701">
    <property type="entry name" value="MFS"/>
</dbReference>
<keyword evidence="7" id="KW-1133">Transmembrane helix</keyword>
<feature type="transmembrane region" description="Helical" evidence="7">
    <location>
        <begin position="1604"/>
        <end position="1622"/>
    </location>
</feature>
<dbReference type="InterPro" id="IPR002129">
    <property type="entry name" value="PyrdxlP-dep_de-COase"/>
</dbReference>
<dbReference type="InterPro" id="IPR015422">
    <property type="entry name" value="PyrdxlP-dep_Trfase_small"/>
</dbReference>
<evidence type="ECO:0000313" key="8">
    <source>
        <dbReference type="EMBL" id="KAF0304642.1"/>
    </source>
</evidence>
<dbReference type="GO" id="GO:0004058">
    <property type="term" value="F:aromatic-L-amino-acid decarboxylase activity"/>
    <property type="evidence" value="ECO:0007669"/>
    <property type="project" value="TreeGrafter"/>
</dbReference>
<feature type="transmembrane region" description="Helical" evidence="7">
    <location>
        <begin position="1723"/>
        <end position="1744"/>
    </location>
</feature>
<feature type="region of interest" description="Disordered" evidence="6">
    <location>
        <begin position="485"/>
        <end position="532"/>
    </location>
</feature>
<feature type="transmembrane region" description="Helical" evidence="7">
    <location>
        <begin position="1396"/>
        <end position="1417"/>
    </location>
</feature>
<feature type="transmembrane region" description="Helical" evidence="7">
    <location>
        <begin position="1634"/>
        <end position="1653"/>
    </location>
</feature>
<evidence type="ECO:0000256" key="1">
    <source>
        <dbReference type="ARBA" id="ARBA00001933"/>
    </source>
</evidence>
<dbReference type="InterPro" id="IPR021109">
    <property type="entry name" value="Peptidase_aspartic_dom_sf"/>
</dbReference>
<dbReference type="InterPro" id="IPR005312">
    <property type="entry name" value="DUF1759"/>
</dbReference>
<dbReference type="SUPFAM" id="SSF103473">
    <property type="entry name" value="MFS general substrate transporter"/>
    <property type="match status" value="1"/>
</dbReference>
<dbReference type="InterPro" id="IPR036259">
    <property type="entry name" value="MFS_trans_sf"/>
</dbReference>
<dbReference type="Proteomes" id="UP000440578">
    <property type="component" value="Unassembled WGS sequence"/>
</dbReference>
<comment type="similarity">
    <text evidence="2">Belongs to the group II decarboxylase family.</text>
</comment>